<dbReference type="Pfam" id="PF02953">
    <property type="entry name" value="zf-Tim10_DDP"/>
    <property type="match status" value="1"/>
</dbReference>
<dbReference type="EMBL" id="MU157824">
    <property type="protein sequence ID" value="KAF9535829.1"/>
    <property type="molecule type" value="Genomic_DNA"/>
</dbReference>
<dbReference type="InterPro" id="IPR035427">
    <property type="entry name" value="Tim10-like_dom_sf"/>
</dbReference>
<dbReference type="Proteomes" id="UP000807306">
    <property type="component" value="Unassembled WGS sequence"/>
</dbReference>
<evidence type="ECO:0000256" key="1">
    <source>
        <dbReference type="ARBA" id="ARBA00006720"/>
    </source>
</evidence>
<protein>
    <recommendedName>
        <fullName evidence="5">Mitochondrial import inner membrane translocase subunit</fullName>
    </recommendedName>
</protein>
<sequence>MSDQLKLDESSQKELASFLEVQQAQARMNAQIHNFTTICWDKCVTGTPSTKFSRSEENCLSNCVERFLDTSIFLVNQVEQKRTDFGR</sequence>
<keyword evidence="2 5" id="KW-0472">Membrane</keyword>
<keyword evidence="8" id="KW-1185">Reference proteome</keyword>
<name>A0A9P6EVD4_9AGAR</name>
<keyword evidence="3 5" id="KW-0653">Protein transport</keyword>
<evidence type="ECO:0000313" key="7">
    <source>
        <dbReference type="EMBL" id="KAF9535829.1"/>
    </source>
</evidence>
<evidence type="ECO:0000256" key="5">
    <source>
        <dbReference type="RuleBase" id="RU367043"/>
    </source>
</evidence>
<keyword evidence="2 5" id="KW-0999">Mitochondrion inner membrane</keyword>
<proteinExistence type="inferred from homology"/>
<dbReference type="SUPFAM" id="SSF144122">
    <property type="entry name" value="Tim10-like"/>
    <property type="match status" value="1"/>
</dbReference>
<gene>
    <name evidence="7" type="ORF">CPB83DRAFT_888494</name>
</gene>
<comment type="function">
    <text evidence="5">Mitochondrial intermembrane chaperone that participates in the import and insertion of some multi-pass transmembrane proteins into the mitochondrial inner membrane. Also required for the transfer of beta-barrel precursors from the TOM complex to the sorting and assembly machinery (SAM complex) of the outer membrane. Acts as a chaperone-like protein that protects the hydrophobic precursors from aggregation and guide them through the mitochondrial intermembrane space.</text>
</comment>
<reference evidence="7" key="1">
    <citation type="submission" date="2020-11" db="EMBL/GenBank/DDBJ databases">
        <authorList>
            <consortium name="DOE Joint Genome Institute"/>
            <person name="Ahrendt S."/>
            <person name="Riley R."/>
            <person name="Andreopoulos W."/>
            <person name="Labutti K."/>
            <person name="Pangilinan J."/>
            <person name="Ruiz-Duenas F.J."/>
            <person name="Barrasa J.M."/>
            <person name="Sanchez-Garcia M."/>
            <person name="Camarero S."/>
            <person name="Miyauchi S."/>
            <person name="Serrano A."/>
            <person name="Linde D."/>
            <person name="Babiker R."/>
            <person name="Drula E."/>
            <person name="Ayuso-Fernandez I."/>
            <person name="Pacheco R."/>
            <person name="Padilla G."/>
            <person name="Ferreira P."/>
            <person name="Barriuso J."/>
            <person name="Kellner H."/>
            <person name="Castanera R."/>
            <person name="Alfaro M."/>
            <person name="Ramirez L."/>
            <person name="Pisabarro A.G."/>
            <person name="Kuo A."/>
            <person name="Tritt A."/>
            <person name="Lipzen A."/>
            <person name="He G."/>
            <person name="Yan M."/>
            <person name="Ng V."/>
            <person name="Cullen D."/>
            <person name="Martin F."/>
            <person name="Rosso M.-N."/>
            <person name="Henrissat B."/>
            <person name="Hibbett D."/>
            <person name="Martinez A.T."/>
            <person name="Grigoriev I.V."/>
        </authorList>
    </citation>
    <scope>NUCLEOTIDE SEQUENCE</scope>
    <source>
        <strain evidence="7">CBS 506.95</strain>
    </source>
</reference>
<keyword evidence="4 5" id="KW-0811">Translocation</keyword>
<keyword evidence="5" id="KW-0813">Transport</keyword>
<evidence type="ECO:0000313" key="8">
    <source>
        <dbReference type="Proteomes" id="UP000807306"/>
    </source>
</evidence>
<dbReference type="GO" id="GO:0015031">
    <property type="term" value="P:protein transport"/>
    <property type="evidence" value="ECO:0007669"/>
    <property type="project" value="UniProtKB-KW"/>
</dbReference>
<evidence type="ECO:0000259" key="6">
    <source>
        <dbReference type="Pfam" id="PF02953"/>
    </source>
</evidence>
<dbReference type="GO" id="GO:0005743">
    <property type="term" value="C:mitochondrial inner membrane"/>
    <property type="evidence" value="ECO:0007669"/>
    <property type="project" value="UniProtKB-SubCell"/>
</dbReference>
<evidence type="ECO:0000256" key="2">
    <source>
        <dbReference type="ARBA" id="ARBA00022792"/>
    </source>
</evidence>
<keyword evidence="5" id="KW-0143">Chaperone</keyword>
<dbReference type="AlphaFoldDB" id="A0A9P6EVD4"/>
<keyword evidence="5" id="KW-1015">Disulfide bond</keyword>
<comment type="subcellular location">
    <subcellularLocation>
        <location evidence="5">Mitochondrion inner membrane</location>
        <topology evidence="5">Peripheral membrane protein</topology>
        <orientation evidence="5">Intermembrane side</orientation>
    </subcellularLocation>
</comment>
<keyword evidence="5" id="KW-0496">Mitochondrion</keyword>
<organism evidence="7 8">
    <name type="scientific">Crepidotus variabilis</name>
    <dbReference type="NCBI Taxonomy" id="179855"/>
    <lineage>
        <taxon>Eukaryota</taxon>
        <taxon>Fungi</taxon>
        <taxon>Dikarya</taxon>
        <taxon>Basidiomycota</taxon>
        <taxon>Agaricomycotina</taxon>
        <taxon>Agaricomycetes</taxon>
        <taxon>Agaricomycetidae</taxon>
        <taxon>Agaricales</taxon>
        <taxon>Agaricineae</taxon>
        <taxon>Crepidotaceae</taxon>
        <taxon>Crepidotus</taxon>
    </lineage>
</organism>
<comment type="domain">
    <text evidence="5">The twin CX3C motif contains 4 conserved Cys residues that form 2 disulfide bonds in the mitochondrial intermembrane space.</text>
</comment>
<comment type="subunit">
    <text evidence="5">Heterohexamer.</text>
</comment>
<dbReference type="InterPro" id="IPR004217">
    <property type="entry name" value="Tim10-like"/>
</dbReference>
<accession>A0A9P6EVD4</accession>
<comment type="similarity">
    <text evidence="1 5">Belongs to the small Tim family.</text>
</comment>
<comment type="caution">
    <text evidence="7">The sequence shown here is derived from an EMBL/GenBank/DDBJ whole genome shotgun (WGS) entry which is preliminary data.</text>
</comment>
<evidence type="ECO:0000256" key="4">
    <source>
        <dbReference type="ARBA" id="ARBA00023010"/>
    </source>
</evidence>
<dbReference type="Gene3D" id="1.10.287.810">
    <property type="entry name" value="Mitochondrial import inner membrane translocase subunit tim13 like domains"/>
    <property type="match status" value="1"/>
</dbReference>
<evidence type="ECO:0000256" key="3">
    <source>
        <dbReference type="ARBA" id="ARBA00022927"/>
    </source>
</evidence>
<dbReference type="OrthoDB" id="344165at2759"/>
<feature type="domain" description="Tim10-like" evidence="6">
    <location>
        <begin position="18"/>
        <end position="79"/>
    </location>
</feature>